<gene>
    <name evidence="1" type="ORF">K7C98_08515</name>
</gene>
<organism evidence="1 2">
    <name type="scientific">Nannocystis pusilla</name>
    <dbReference type="NCBI Taxonomy" id="889268"/>
    <lineage>
        <taxon>Bacteria</taxon>
        <taxon>Pseudomonadati</taxon>
        <taxon>Myxococcota</taxon>
        <taxon>Polyangia</taxon>
        <taxon>Nannocystales</taxon>
        <taxon>Nannocystaceae</taxon>
        <taxon>Nannocystis</taxon>
    </lineage>
</organism>
<proteinExistence type="predicted"/>
<protein>
    <submittedName>
        <fullName evidence="1">Uncharacterized protein</fullName>
    </submittedName>
</protein>
<evidence type="ECO:0000313" key="2">
    <source>
        <dbReference type="Proteomes" id="UP001139031"/>
    </source>
</evidence>
<dbReference type="EMBL" id="JAIRAU010000005">
    <property type="protein sequence ID" value="MBZ5709303.1"/>
    <property type="molecule type" value="Genomic_DNA"/>
</dbReference>
<comment type="caution">
    <text evidence="1">The sequence shown here is derived from an EMBL/GenBank/DDBJ whole genome shotgun (WGS) entry which is preliminary data.</text>
</comment>
<reference evidence="1" key="1">
    <citation type="submission" date="2021-08" db="EMBL/GenBank/DDBJ databases">
        <authorList>
            <person name="Stevens D.C."/>
        </authorList>
    </citation>
    <scope>NUCLEOTIDE SEQUENCE</scope>
    <source>
        <strain evidence="1">DSM 53165</strain>
    </source>
</reference>
<sequence>MHTLPPNQCSAPNPASAGPALADIECDVVEVKARQRGFYTAGFRHYYVDSAGHVILIRGPGGATFQRIDDLPDDAEVDRNAPADDVLWHLGTVAELEAEGSSCSR</sequence>
<accession>A0ABS7TM49</accession>
<dbReference type="Proteomes" id="UP001139031">
    <property type="component" value="Unassembled WGS sequence"/>
</dbReference>
<keyword evidence="2" id="KW-1185">Reference proteome</keyword>
<evidence type="ECO:0000313" key="1">
    <source>
        <dbReference type="EMBL" id="MBZ5709303.1"/>
    </source>
</evidence>
<name>A0ABS7TM49_9BACT</name>